<protein>
    <submittedName>
        <fullName evidence="3">Uncharacterized protein</fullName>
    </submittedName>
</protein>
<keyword evidence="4" id="KW-1185">Reference proteome</keyword>
<accession>A0A0G4ED43</accession>
<keyword evidence="2" id="KW-1133">Transmembrane helix</keyword>
<reference evidence="3 4" key="1">
    <citation type="submission" date="2014-11" db="EMBL/GenBank/DDBJ databases">
        <authorList>
            <person name="Zhu J."/>
            <person name="Qi W."/>
            <person name="Song R."/>
        </authorList>
    </citation>
    <scope>NUCLEOTIDE SEQUENCE [LARGE SCALE GENOMIC DNA]</scope>
</reference>
<feature type="region of interest" description="Disordered" evidence="1">
    <location>
        <begin position="94"/>
        <end position="151"/>
    </location>
</feature>
<dbReference type="VEuPathDB" id="CryptoDB:Vbra_11310"/>
<dbReference type="Proteomes" id="UP000041254">
    <property type="component" value="Unassembled WGS sequence"/>
</dbReference>
<feature type="transmembrane region" description="Helical" evidence="2">
    <location>
        <begin position="240"/>
        <end position="261"/>
    </location>
</feature>
<evidence type="ECO:0000313" key="3">
    <source>
        <dbReference type="EMBL" id="CEL93602.1"/>
    </source>
</evidence>
<evidence type="ECO:0000256" key="2">
    <source>
        <dbReference type="SAM" id="Phobius"/>
    </source>
</evidence>
<proteinExistence type="predicted"/>
<sequence length="267" mass="29658">MRTLSIHQIRQDGAVRESILGAVFRAGCALVPAGKAKCLAHASWHLAIAHGPPHCWPPASSSGAPHACAGHEGKWSAATAIPLRLGAGLVMRLPGGQESDGIRTRKDTASGRWDEEPEPDAKIPKERPPFSKRLDVPEDKDTKDPIPLTKRVHPDRGVYEAIEVDKQEPRVIKMLRATEKRASGTKQRPGTPDNEIHVLNLLKHERRFFITAEETKVDKHWSLIVMKRALMDMSDWRCRFRGSVVLACVVGYVVFCLLQSLEKLALK</sequence>
<dbReference type="EMBL" id="CDMY01000179">
    <property type="protein sequence ID" value="CEL93602.1"/>
    <property type="molecule type" value="Genomic_DNA"/>
</dbReference>
<feature type="compositionally biased region" description="Basic and acidic residues" evidence="1">
    <location>
        <begin position="100"/>
        <end position="144"/>
    </location>
</feature>
<dbReference type="InParanoid" id="A0A0G4ED43"/>
<organism evidence="3 4">
    <name type="scientific">Vitrella brassicaformis (strain CCMP3155)</name>
    <dbReference type="NCBI Taxonomy" id="1169540"/>
    <lineage>
        <taxon>Eukaryota</taxon>
        <taxon>Sar</taxon>
        <taxon>Alveolata</taxon>
        <taxon>Colpodellida</taxon>
        <taxon>Vitrellaceae</taxon>
        <taxon>Vitrella</taxon>
    </lineage>
</organism>
<name>A0A0G4ED43_VITBC</name>
<keyword evidence="2" id="KW-0812">Transmembrane</keyword>
<keyword evidence="2" id="KW-0472">Membrane</keyword>
<gene>
    <name evidence="3" type="ORF">Vbra_11310</name>
</gene>
<evidence type="ECO:0000256" key="1">
    <source>
        <dbReference type="SAM" id="MobiDB-lite"/>
    </source>
</evidence>
<dbReference type="AlphaFoldDB" id="A0A0G4ED43"/>
<evidence type="ECO:0000313" key="4">
    <source>
        <dbReference type="Proteomes" id="UP000041254"/>
    </source>
</evidence>